<dbReference type="Proteomes" id="UP000075884">
    <property type="component" value="Unassembled WGS sequence"/>
</dbReference>
<dbReference type="Pfam" id="PF02931">
    <property type="entry name" value="Neur_chan_LBD"/>
    <property type="match status" value="1"/>
</dbReference>
<dbReference type="InterPro" id="IPR036734">
    <property type="entry name" value="Neur_chan_lig-bd_sf"/>
</dbReference>
<protein>
    <recommendedName>
        <fullName evidence="1">Neurotransmitter-gated ion-channel ligand-binding domain-containing protein</fullName>
    </recommendedName>
</protein>
<evidence type="ECO:0000259" key="1">
    <source>
        <dbReference type="Pfam" id="PF02931"/>
    </source>
</evidence>
<keyword evidence="3" id="KW-1185">Reference proteome</keyword>
<dbReference type="Gene3D" id="2.70.170.10">
    <property type="entry name" value="Neurotransmitter-gated ion-channel ligand-binding domain"/>
    <property type="match status" value="1"/>
</dbReference>
<reference evidence="3" key="1">
    <citation type="submission" date="2013-03" db="EMBL/GenBank/DDBJ databases">
        <title>The Genome Sequence of Anopheles dirus WRAIR2.</title>
        <authorList>
            <consortium name="The Broad Institute Genomics Platform"/>
            <person name="Neafsey D.E."/>
            <person name="Walton C."/>
            <person name="Walker B."/>
            <person name="Young S.K."/>
            <person name="Zeng Q."/>
            <person name="Gargeya S."/>
            <person name="Fitzgerald M."/>
            <person name="Haas B."/>
            <person name="Abouelleil A."/>
            <person name="Allen A.W."/>
            <person name="Alvarado L."/>
            <person name="Arachchi H.M."/>
            <person name="Berlin A.M."/>
            <person name="Chapman S.B."/>
            <person name="Gainer-Dewar J."/>
            <person name="Goldberg J."/>
            <person name="Griggs A."/>
            <person name="Gujja S."/>
            <person name="Hansen M."/>
            <person name="Howarth C."/>
            <person name="Imamovic A."/>
            <person name="Ireland A."/>
            <person name="Larimer J."/>
            <person name="McCowan C."/>
            <person name="Murphy C."/>
            <person name="Pearson M."/>
            <person name="Poon T.W."/>
            <person name="Priest M."/>
            <person name="Roberts A."/>
            <person name="Saif S."/>
            <person name="Shea T."/>
            <person name="Sisk P."/>
            <person name="Sykes S."/>
            <person name="Wortman J."/>
            <person name="Nusbaum C."/>
            <person name="Birren B."/>
        </authorList>
    </citation>
    <scope>NUCLEOTIDE SEQUENCE [LARGE SCALE GENOMIC DNA]</scope>
    <source>
        <strain evidence="3">WRAIR2</strain>
    </source>
</reference>
<proteinExistence type="predicted"/>
<dbReference type="InterPro" id="IPR006202">
    <property type="entry name" value="Neur_chan_lig-bd"/>
</dbReference>
<evidence type="ECO:0000313" key="2">
    <source>
        <dbReference type="EnsemblMetazoa" id="ADIR004009-PA"/>
    </source>
</evidence>
<dbReference type="EnsemblMetazoa" id="ADIR004009-RA">
    <property type="protein sequence ID" value="ADIR004009-PA"/>
    <property type="gene ID" value="ADIR004009"/>
</dbReference>
<sequence length="208" mass="24158">CIKCNIETSNVENSLKQHLFCNGYDPKKRPAEDELDKINITTVAMLFDYHYHWKDRYLKWNQSDWSNITEITPGTDELWFPHFDHVNAYYRGESSLDCTNSHCSLYDTGTVTCGPVCEIIAKCSADYSRWPYSTLVCRMWFSNRDKELVDKINFRPLKRHITLATNGIGDKWCIASFESNETTLEYPGAPQHSFIEFTFSLLEIPDVA</sequence>
<feature type="domain" description="Neurotransmitter-gated ion-channel ligand-binding" evidence="1">
    <location>
        <begin position="48"/>
        <end position="176"/>
    </location>
</feature>
<dbReference type="VEuPathDB" id="VectorBase:ADIR004009"/>
<organism evidence="2 3">
    <name type="scientific">Anopheles dirus</name>
    <dbReference type="NCBI Taxonomy" id="7168"/>
    <lineage>
        <taxon>Eukaryota</taxon>
        <taxon>Metazoa</taxon>
        <taxon>Ecdysozoa</taxon>
        <taxon>Arthropoda</taxon>
        <taxon>Hexapoda</taxon>
        <taxon>Insecta</taxon>
        <taxon>Pterygota</taxon>
        <taxon>Neoptera</taxon>
        <taxon>Endopterygota</taxon>
        <taxon>Diptera</taxon>
        <taxon>Nematocera</taxon>
        <taxon>Culicoidea</taxon>
        <taxon>Culicidae</taxon>
        <taxon>Anophelinae</taxon>
        <taxon>Anopheles</taxon>
    </lineage>
</organism>
<reference evidence="2" key="2">
    <citation type="submission" date="2020-05" db="UniProtKB">
        <authorList>
            <consortium name="EnsemblMetazoa"/>
        </authorList>
    </citation>
    <scope>IDENTIFICATION</scope>
    <source>
        <strain evidence="2">WRAIR2</strain>
    </source>
</reference>
<dbReference type="STRING" id="7168.A0A182N8N5"/>
<dbReference type="GO" id="GO:0016020">
    <property type="term" value="C:membrane"/>
    <property type="evidence" value="ECO:0007669"/>
    <property type="project" value="InterPro"/>
</dbReference>
<dbReference type="AlphaFoldDB" id="A0A182N8N5"/>
<evidence type="ECO:0000313" key="3">
    <source>
        <dbReference type="Proteomes" id="UP000075884"/>
    </source>
</evidence>
<name>A0A182N8N5_9DIPT</name>
<dbReference type="GO" id="GO:0005230">
    <property type="term" value="F:extracellular ligand-gated monoatomic ion channel activity"/>
    <property type="evidence" value="ECO:0007669"/>
    <property type="project" value="InterPro"/>
</dbReference>
<dbReference type="SUPFAM" id="SSF63712">
    <property type="entry name" value="Nicotinic receptor ligand binding domain-like"/>
    <property type="match status" value="1"/>
</dbReference>
<accession>A0A182N8N5</accession>